<evidence type="ECO:0000256" key="4">
    <source>
        <dbReference type="ARBA" id="ARBA00022801"/>
    </source>
</evidence>
<keyword evidence="6" id="KW-0170">Cobalt</keyword>
<evidence type="ECO:0000313" key="9">
    <source>
        <dbReference type="EMBL" id="EZF49426.1"/>
    </source>
</evidence>
<dbReference type="Pfam" id="PF01522">
    <property type="entry name" value="Polysacc_deac_1"/>
    <property type="match status" value="1"/>
</dbReference>
<reference evidence="9" key="1">
    <citation type="submission" date="2014-02" db="EMBL/GenBank/DDBJ databases">
        <title>The Genome Sequence of Trichophyton rubrum (morphotype fischeri) CBS 288.86.</title>
        <authorList>
            <consortium name="The Broad Institute Genomics Platform"/>
            <person name="Cuomo C.A."/>
            <person name="White T.C."/>
            <person name="Graser Y."/>
            <person name="Martinez-Rossi N."/>
            <person name="Heitman J."/>
            <person name="Young S.K."/>
            <person name="Zeng Q."/>
            <person name="Gargeya S."/>
            <person name="Abouelleil A."/>
            <person name="Alvarado L."/>
            <person name="Chapman S.B."/>
            <person name="Gainer-Dewar J."/>
            <person name="Goldberg J."/>
            <person name="Griggs A."/>
            <person name="Gujja S."/>
            <person name="Hansen M."/>
            <person name="Howarth C."/>
            <person name="Imamovic A."/>
            <person name="Larimer J."/>
            <person name="Martinez D."/>
            <person name="Murphy C."/>
            <person name="Pearson M.D."/>
            <person name="Persinoti G."/>
            <person name="Poon T."/>
            <person name="Priest M."/>
            <person name="Roberts A.D."/>
            <person name="Saif S."/>
            <person name="Shea T.D."/>
            <person name="Sykes S.N."/>
            <person name="Wortman J."/>
            <person name="Nusbaum C."/>
            <person name="Birren B."/>
        </authorList>
    </citation>
    <scope>NUCLEOTIDE SEQUENCE [LARGE SCALE GENOMIC DNA]</scope>
    <source>
        <strain evidence="9">CBS 288.86</strain>
    </source>
</reference>
<evidence type="ECO:0000256" key="3">
    <source>
        <dbReference type="ARBA" id="ARBA00022729"/>
    </source>
</evidence>
<proteinExistence type="predicted"/>
<dbReference type="AlphaFoldDB" id="A0A022VTP8"/>
<keyword evidence="4" id="KW-0378">Hydrolase</keyword>
<dbReference type="PANTHER" id="PTHR46471:SF6">
    <property type="entry name" value="GLYCOSYL HYDROLASE"/>
    <property type="match status" value="1"/>
</dbReference>
<comment type="cofactor">
    <cofactor evidence="1">
        <name>Co(2+)</name>
        <dbReference type="ChEBI" id="CHEBI:48828"/>
    </cofactor>
</comment>
<dbReference type="CDD" id="cd10917">
    <property type="entry name" value="CE4_NodB_like_6s_7s"/>
    <property type="match status" value="1"/>
</dbReference>
<gene>
    <name evidence="9" type="ORF">H103_07005</name>
</gene>
<accession>A0A022VTP8</accession>
<dbReference type="GO" id="GO:0016810">
    <property type="term" value="F:hydrolase activity, acting on carbon-nitrogen (but not peptide) bonds"/>
    <property type="evidence" value="ECO:0007669"/>
    <property type="project" value="InterPro"/>
</dbReference>
<dbReference type="InterPro" id="IPR002509">
    <property type="entry name" value="NODB_dom"/>
</dbReference>
<dbReference type="GO" id="GO:0005975">
    <property type="term" value="P:carbohydrate metabolic process"/>
    <property type="evidence" value="ECO:0007669"/>
    <property type="project" value="InterPro"/>
</dbReference>
<dbReference type="HOGENOM" id="CLU_022194_1_0_1"/>
<evidence type="ECO:0000256" key="1">
    <source>
        <dbReference type="ARBA" id="ARBA00001941"/>
    </source>
</evidence>
<keyword evidence="2" id="KW-0479">Metal-binding</keyword>
<name>A0A022VTP8_TRIRU</name>
<feature type="domain" description="NodB homology" evidence="8">
    <location>
        <begin position="207"/>
        <end position="394"/>
    </location>
</feature>
<evidence type="ECO:0000256" key="2">
    <source>
        <dbReference type="ARBA" id="ARBA00022723"/>
    </source>
</evidence>
<dbReference type="Gene3D" id="3.20.20.370">
    <property type="entry name" value="Glycoside hydrolase/deacetylase"/>
    <property type="match status" value="1"/>
</dbReference>
<sequence>MGPSNWFQRLASMAISSVILMNANSSLAAPVAKYDPLMIDTFHNPTTNDLGFWHGVDEGMPAEYGDDFLRLSPTNADMNFYTQVATSCHDMTAYKNSYLHVVFKGSDKFTISFTQHNAECDQNKAPYPETWDSIEASRYSSGENIYVPLSHFHINFMRPNSIGFHGFYAGGDVTLFKVEIVSSLPDGMKLPEKLPTGTLALRCKRPNSFAFGIDDGQPQYAQEVMKIIAEEGILVTFFTVGNGLLDEAANFTNVYKEMLGRGHQVALHTFSHPMMEGLPTTEKIDEEFSKNMEVFKEKLGIESRYFRPPFGNVGARTRQRLAALVSDPYIINWSVDIEDWLWAGSPTPEKQLEAFKRDFEKGGDIAVMHYLNPTTISYFRDVFQLVKKSGKRIMRVDQCMEDPSAPPLK</sequence>
<evidence type="ECO:0000256" key="6">
    <source>
        <dbReference type="ARBA" id="ARBA00023285"/>
    </source>
</evidence>
<evidence type="ECO:0000256" key="7">
    <source>
        <dbReference type="SAM" id="SignalP"/>
    </source>
</evidence>
<dbReference type="Proteomes" id="UP000023758">
    <property type="component" value="Unassembled WGS sequence"/>
</dbReference>
<evidence type="ECO:0000259" key="8">
    <source>
        <dbReference type="PROSITE" id="PS51677"/>
    </source>
</evidence>
<dbReference type="EMBL" id="KK207902">
    <property type="protein sequence ID" value="EZF49426.1"/>
    <property type="molecule type" value="Genomic_DNA"/>
</dbReference>
<dbReference type="SUPFAM" id="SSF88713">
    <property type="entry name" value="Glycoside hydrolase/deacetylase"/>
    <property type="match status" value="1"/>
</dbReference>
<organism evidence="9">
    <name type="scientific">Trichophyton rubrum CBS 288.86</name>
    <dbReference type="NCBI Taxonomy" id="1215330"/>
    <lineage>
        <taxon>Eukaryota</taxon>
        <taxon>Fungi</taxon>
        <taxon>Dikarya</taxon>
        <taxon>Ascomycota</taxon>
        <taxon>Pezizomycotina</taxon>
        <taxon>Eurotiomycetes</taxon>
        <taxon>Eurotiomycetidae</taxon>
        <taxon>Onygenales</taxon>
        <taxon>Arthrodermataceae</taxon>
        <taxon>Trichophyton</taxon>
    </lineage>
</organism>
<feature type="chain" id="PRO_5001507923" description="NodB homology domain-containing protein" evidence="7">
    <location>
        <begin position="29"/>
        <end position="409"/>
    </location>
</feature>
<dbReference type="PROSITE" id="PS51677">
    <property type="entry name" value="NODB"/>
    <property type="match status" value="1"/>
</dbReference>
<dbReference type="OrthoDB" id="2128708at2759"/>
<dbReference type="PANTHER" id="PTHR46471">
    <property type="entry name" value="CHITIN DEACETYLASE"/>
    <property type="match status" value="1"/>
</dbReference>
<feature type="signal peptide" evidence="7">
    <location>
        <begin position="1"/>
        <end position="28"/>
    </location>
</feature>
<dbReference type="InterPro" id="IPR011330">
    <property type="entry name" value="Glyco_hydro/deAcase_b/a-brl"/>
</dbReference>
<keyword evidence="3 7" id="KW-0732">Signal</keyword>
<evidence type="ECO:0000256" key="5">
    <source>
        <dbReference type="ARBA" id="ARBA00023277"/>
    </source>
</evidence>
<keyword evidence="5" id="KW-0119">Carbohydrate metabolism</keyword>
<protein>
    <recommendedName>
        <fullName evidence="8">NodB homology domain-containing protein</fullName>
    </recommendedName>
</protein>
<dbReference type="GO" id="GO:0046872">
    <property type="term" value="F:metal ion binding"/>
    <property type="evidence" value="ECO:0007669"/>
    <property type="project" value="UniProtKB-KW"/>
</dbReference>